<evidence type="ECO:0000256" key="10">
    <source>
        <dbReference type="ARBA" id="ARBA00023136"/>
    </source>
</evidence>
<dbReference type="PANTHER" id="PTHR43702">
    <property type="entry name" value="L-FUCOSE-PROTON SYMPORTER"/>
    <property type="match status" value="1"/>
</dbReference>
<feature type="transmembrane region" description="Helical" evidence="11">
    <location>
        <begin position="114"/>
        <end position="133"/>
    </location>
</feature>
<evidence type="ECO:0000256" key="11">
    <source>
        <dbReference type="SAM" id="Phobius"/>
    </source>
</evidence>
<dbReference type="CDD" id="cd17394">
    <property type="entry name" value="MFS_FucP_like"/>
    <property type="match status" value="1"/>
</dbReference>
<dbReference type="Gene3D" id="1.20.1250.20">
    <property type="entry name" value="MFS general substrate transporter like domains"/>
    <property type="match status" value="2"/>
</dbReference>
<evidence type="ECO:0000256" key="8">
    <source>
        <dbReference type="ARBA" id="ARBA00022692"/>
    </source>
</evidence>
<feature type="transmembrane region" description="Helical" evidence="11">
    <location>
        <begin position="300"/>
        <end position="317"/>
    </location>
</feature>
<keyword evidence="5" id="KW-1003">Cell membrane</keyword>
<proteinExistence type="inferred from homology"/>
<feature type="transmembrane region" description="Helical" evidence="11">
    <location>
        <begin position="89"/>
        <end position="108"/>
    </location>
</feature>
<feature type="transmembrane region" description="Helical" evidence="11">
    <location>
        <begin position="235"/>
        <end position="256"/>
    </location>
</feature>
<evidence type="ECO:0000256" key="5">
    <source>
        <dbReference type="ARBA" id="ARBA00022475"/>
    </source>
</evidence>
<keyword evidence="4" id="KW-0813">Transport</keyword>
<dbReference type="InterPro" id="IPR036259">
    <property type="entry name" value="MFS_trans_sf"/>
</dbReference>
<feature type="transmembrane region" description="Helical" evidence="11">
    <location>
        <begin position="190"/>
        <end position="214"/>
    </location>
</feature>
<organism evidence="13 14">
    <name type="scientific">Mucilaginibacter rigui</name>
    <dbReference type="NCBI Taxonomy" id="534635"/>
    <lineage>
        <taxon>Bacteria</taxon>
        <taxon>Pseudomonadati</taxon>
        <taxon>Bacteroidota</taxon>
        <taxon>Sphingobacteriia</taxon>
        <taxon>Sphingobacteriales</taxon>
        <taxon>Sphingobacteriaceae</taxon>
        <taxon>Mucilaginibacter</taxon>
    </lineage>
</organism>
<evidence type="ECO:0000313" key="14">
    <source>
        <dbReference type="Proteomes" id="UP000618754"/>
    </source>
</evidence>
<dbReference type="InterPro" id="IPR020846">
    <property type="entry name" value="MFS_dom"/>
</dbReference>
<name>A0ABR7X7M1_9SPHI</name>
<comment type="subcellular location">
    <subcellularLocation>
        <location evidence="2">Cell inner membrane</location>
        <topology evidence="2">Multi-pass membrane protein</topology>
    </subcellularLocation>
</comment>
<keyword evidence="8 11" id="KW-0812">Transmembrane</keyword>
<dbReference type="Proteomes" id="UP000618754">
    <property type="component" value="Unassembled WGS sequence"/>
</dbReference>
<comment type="similarity">
    <text evidence="3">Belongs to the major facilitator superfamily. FHS transporter (TC 2.A.1.7) family.</text>
</comment>
<evidence type="ECO:0000256" key="7">
    <source>
        <dbReference type="ARBA" id="ARBA00022597"/>
    </source>
</evidence>
<evidence type="ECO:0000256" key="4">
    <source>
        <dbReference type="ARBA" id="ARBA00022448"/>
    </source>
</evidence>
<dbReference type="SUPFAM" id="SSF103473">
    <property type="entry name" value="MFS general substrate transporter"/>
    <property type="match status" value="1"/>
</dbReference>
<dbReference type="Pfam" id="PF07690">
    <property type="entry name" value="MFS_1"/>
    <property type="match status" value="1"/>
</dbReference>
<evidence type="ECO:0000256" key="9">
    <source>
        <dbReference type="ARBA" id="ARBA00022989"/>
    </source>
</evidence>
<evidence type="ECO:0000256" key="3">
    <source>
        <dbReference type="ARBA" id="ARBA00009120"/>
    </source>
</evidence>
<evidence type="ECO:0000259" key="12">
    <source>
        <dbReference type="PROSITE" id="PS50850"/>
    </source>
</evidence>
<feature type="transmembrane region" description="Helical" evidence="11">
    <location>
        <begin position="359"/>
        <end position="378"/>
    </location>
</feature>
<feature type="transmembrane region" description="Helical" evidence="11">
    <location>
        <begin position="323"/>
        <end position="347"/>
    </location>
</feature>
<accession>A0ABR7X7M1</accession>
<dbReference type="PROSITE" id="PS50850">
    <property type="entry name" value="MFS"/>
    <property type="match status" value="1"/>
</dbReference>
<evidence type="ECO:0000256" key="1">
    <source>
        <dbReference type="ARBA" id="ARBA00003321"/>
    </source>
</evidence>
<feature type="domain" description="Major facilitator superfamily (MFS) profile" evidence="12">
    <location>
        <begin position="24"/>
        <end position="409"/>
    </location>
</feature>
<keyword evidence="10 11" id="KW-0472">Membrane</keyword>
<dbReference type="PANTHER" id="PTHR43702:SF3">
    <property type="entry name" value="PROTEIN TSGA"/>
    <property type="match status" value="1"/>
</dbReference>
<keyword evidence="14" id="KW-1185">Reference proteome</keyword>
<keyword evidence="9 11" id="KW-1133">Transmembrane helix</keyword>
<keyword evidence="6" id="KW-0997">Cell inner membrane</keyword>
<evidence type="ECO:0000313" key="13">
    <source>
        <dbReference type="EMBL" id="MBD1386574.1"/>
    </source>
</evidence>
<evidence type="ECO:0000256" key="6">
    <source>
        <dbReference type="ARBA" id="ARBA00022519"/>
    </source>
</evidence>
<dbReference type="InterPro" id="IPR050375">
    <property type="entry name" value="MFS_TsgA-like"/>
</dbReference>
<feature type="transmembrane region" description="Helical" evidence="11">
    <location>
        <begin position="384"/>
        <end position="403"/>
    </location>
</feature>
<dbReference type="NCBIfam" id="TIGR01272">
    <property type="entry name" value="gluP"/>
    <property type="match status" value="1"/>
</dbReference>
<dbReference type="RefSeq" id="WP_191176417.1">
    <property type="nucleotide sequence ID" value="NZ_JACWMW010000003.1"/>
</dbReference>
<sequence length="413" mass="44166">MANIPFQGKIIDSYPGSKQNYVPALVSLGVLYFMMGAITCLNDTLVPYFKAGFSLSYSQSSLVQFYFFLTYGLVSIPAGKIVDRIGYKMGMVTGFSIAAIGAMLFYPASVFHQYSLFLGALFIIAIGIVLLQVAANPYVTILGPAKTASSRLTLIQGVGSLGTTVAPIFGAYFILSQLQHKNVGSEAVKYPYLGIAVLLILIAVIVSRLNLPVIGSSASSPRQKEVGSVFSFRNLNFGILGIFFYVGAEVSVGTFLTNYVAETLSVEVHDANSYVAFYWGSMLVGRLLGAIVLKVLKPQLVLVICSIAAVSLIIISVNTTGLLAVWAMIAVGLFNSVMFAIIFSLSVDGLGSHTAKGSGLLSTAIAGGAIVSYAMGIIKDNFDWKITFIIPIICYLYIVFYGVNGYKSKVKVS</sequence>
<reference evidence="13 14" key="1">
    <citation type="submission" date="2020-09" db="EMBL/GenBank/DDBJ databases">
        <title>Novel species of Mucilaginibacter isolated from a glacier on the Tibetan Plateau.</title>
        <authorList>
            <person name="Liu Q."/>
            <person name="Xin Y.-H."/>
        </authorList>
    </citation>
    <scope>NUCLEOTIDE SEQUENCE [LARGE SCALE GENOMIC DNA]</scope>
    <source>
        <strain evidence="13 14">CGMCC 1.13878</strain>
    </source>
</reference>
<dbReference type="InterPro" id="IPR011701">
    <property type="entry name" value="MFS"/>
</dbReference>
<dbReference type="EMBL" id="JACWMW010000003">
    <property type="protein sequence ID" value="MBD1386574.1"/>
    <property type="molecule type" value="Genomic_DNA"/>
</dbReference>
<keyword evidence="7" id="KW-0762">Sugar transport</keyword>
<comment type="function">
    <text evidence="1">Intake of glucose and galactose.</text>
</comment>
<feature type="transmembrane region" description="Helical" evidence="11">
    <location>
        <begin position="276"/>
        <end position="293"/>
    </location>
</feature>
<dbReference type="InterPro" id="IPR005964">
    <property type="entry name" value="Glc/Gal_transptr_bac"/>
</dbReference>
<protein>
    <submittedName>
        <fullName evidence="13">Sugar MFS transporter</fullName>
    </submittedName>
</protein>
<feature type="transmembrane region" description="Helical" evidence="11">
    <location>
        <begin position="21"/>
        <end position="41"/>
    </location>
</feature>
<comment type="caution">
    <text evidence="13">The sequence shown here is derived from an EMBL/GenBank/DDBJ whole genome shotgun (WGS) entry which is preliminary data.</text>
</comment>
<gene>
    <name evidence="13" type="ORF">IDJ75_14905</name>
</gene>
<feature type="transmembrane region" description="Helical" evidence="11">
    <location>
        <begin position="61"/>
        <end position="82"/>
    </location>
</feature>
<evidence type="ECO:0000256" key="2">
    <source>
        <dbReference type="ARBA" id="ARBA00004429"/>
    </source>
</evidence>
<feature type="transmembrane region" description="Helical" evidence="11">
    <location>
        <begin position="154"/>
        <end position="175"/>
    </location>
</feature>